<name>A0A2N0R8J2_9GLOM</name>
<dbReference type="Proteomes" id="UP000232688">
    <property type="component" value="Unassembled WGS sequence"/>
</dbReference>
<dbReference type="VEuPathDB" id="FungiDB:FUN_007211"/>
<organism evidence="2 3">
    <name type="scientific">Rhizophagus irregularis</name>
    <dbReference type="NCBI Taxonomy" id="588596"/>
    <lineage>
        <taxon>Eukaryota</taxon>
        <taxon>Fungi</taxon>
        <taxon>Fungi incertae sedis</taxon>
        <taxon>Mucoromycota</taxon>
        <taxon>Glomeromycotina</taxon>
        <taxon>Glomeromycetes</taxon>
        <taxon>Glomerales</taxon>
        <taxon>Glomeraceae</taxon>
        <taxon>Rhizophagus</taxon>
    </lineage>
</organism>
<dbReference type="AlphaFoldDB" id="A0A2N0R8J2"/>
<reference evidence="2 3" key="2">
    <citation type="submission" date="2017-10" db="EMBL/GenBank/DDBJ databases">
        <title>Genome analyses suggest a sexual origin of heterokaryosis in a supposedly ancient asexual fungus.</title>
        <authorList>
            <person name="Corradi N."/>
            <person name="Sedzielewska K."/>
            <person name="Noel J."/>
            <person name="Charron P."/>
            <person name="Farinelli L."/>
            <person name="Marton T."/>
            <person name="Kruger M."/>
            <person name="Pelin A."/>
            <person name="Brachmann A."/>
            <person name="Corradi N."/>
        </authorList>
    </citation>
    <scope>NUCLEOTIDE SEQUENCE [LARGE SCALE GENOMIC DNA]</scope>
    <source>
        <strain evidence="2 3">A1</strain>
    </source>
</reference>
<feature type="coiled-coil region" evidence="1">
    <location>
        <begin position="27"/>
        <end position="54"/>
    </location>
</feature>
<reference evidence="2 3" key="1">
    <citation type="submission" date="2017-10" db="EMBL/GenBank/DDBJ databases">
        <title>Extensive intraspecific genome diversity in a model arbuscular mycorrhizal fungus.</title>
        <authorList>
            <person name="Chen E.C.H."/>
            <person name="Morin E."/>
            <person name="Baudet D."/>
            <person name="Noel J."/>
            <person name="Ndikumana S."/>
            <person name="Charron P."/>
            <person name="St-Onge C."/>
            <person name="Giorgi J."/>
            <person name="Grigoriev I.V."/>
            <person name="Roux C."/>
            <person name="Martin F.M."/>
            <person name="Corradi N."/>
        </authorList>
    </citation>
    <scope>NUCLEOTIDE SEQUENCE [LARGE SCALE GENOMIC DNA]</scope>
    <source>
        <strain evidence="2 3">A1</strain>
    </source>
</reference>
<dbReference type="VEuPathDB" id="FungiDB:RhiirFUN_024781"/>
<evidence type="ECO:0000313" key="2">
    <source>
        <dbReference type="EMBL" id="PKC59620.1"/>
    </source>
</evidence>
<dbReference type="EMBL" id="LLXH01001294">
    <property type="protein sequence ID" value="PKC59620.1"/>
    <property type="molecule type" value="Genomic_DNA"/>
</dbReference>
<protein>
    <submittedName>
        <fullName evidence="2">Uncharacterized protein</fullName>
    </submittedName>
</protein>
<proteinExistence type="predicted"/>
<dbReference type="VEuPathDB" id="FungiDB:RhiirA1_469181"/>
<keyword evidence="1" id="KW-0175">Coiled coil</keyword>
<sequence>MSKLLKCKSELEYIKLSNENISLELANTELKDILAKKKDELMRVRDDLLSAQKAVIEKDSTLQETNSLLLEHISKISSESKQNEAIGGDKGLEKGNKISSPKITSESSYSSFFQHAIIFTIATKHESFQNIRHPAMSWPFAMLVTERSGTVCDYHPDKLKWTFVRYMYGLIASNSKAPYYKNIRFSYISSERIPNVKSFSPERSTVIIFENLCVAPKVAG</sequence>
<evidence type="ECO:0000313" key="3">
    <source>
        <dbReference type="Proteomes" id="UP000232688"/>
    </source>
</evidence>
<gene>
    <name evidence="2" type="ORF">RhiirA1_469181</name>
</gene>
<evidence type="ECO:0000256" key="1">
    <source>
        <dbReference type="SAM" id="Coils"/>
    </source>
</evidence>
<comment type="caution">
    <text evidence="2">The sequence shown here is derived from an EMBL/GenBank/DDBJ whole genome shotgun (WGS) entry which is preliminary data.</text>
</comment>
<accession>A0A2N0R8J2</accession>